<comment type="caution">
    <text evidence="2">The sequence shown here is derived from an EMBL/GenBank/DDBJ whole genome shotgun (WGS) entry which is preliminary data.</text>
</comment>
<proteinExistence type="predicted"/>
<organism evidence="2 3">
    <name type="scientific">Taenia crassiceps</name>
    <dbReference type="NCBI Taxonomy" id="6207"/>
    <lineage>
        <taxon>Eukaryota</taxon>
        <taxon>Metazoa</taxon>
        <taxon>Spiralia</taxon>
        <taxon>Lophotrochozoa</taxon>
        <taxon>Platyhelminthes</taxon>
        <taxon>Cestoda</taxon>
        <taxon>Eucestoda</taxon>
        <taxon>Cyclophyllidea</taxon>
        <taxon>Taeniidae</taxon>
        <taxon>Taenia</taxon>
    </lineage>
</organism>
<dbReference type="Proteomes" id="UP001651158">
    <property type="component" value="Unassembled WGS sequence"/>
</dbReference>
<feature type="compositionally biased region" description="Basic and acidic residues" evidence="1">
    <location>
        <begin position="1"/>
        <end position="11"/>
    </location>
</feature>
<gene>
    <name evidence="2" type="ORF">TcWFU_005529</name>
</gene>
<evidence type="ECO:0000256" key="1">
    <source>
        <dbReference type="SAM" id="MobiDB-lite"/>
    </source>
</evidence>
<feature type="region of interest" description="Disordered" evidence="1">
    <location>
        <begin position="1"/>
        <end position="39"/>
    </location>
</feature>
<name>A0ABR4Q5J5_9CEST</name>
<evidence type="ECO:0000313" key="3">
    <source>
        <dbReference type="Proteomes" id="UP001651158"/>
    </source>
</evidence>
<accession>A0ABR4Q5J5</accession>
<sequence length="82" mass="9266">MMAETDRDRGIPKHYVNLSPIHRLRDTPMTTTPGHLQGGGQDVELEDHVLDQEILLALGTGLPKEDILRRSYTNVYGEKELL</sequence>
<protein>
    <submittedName>
        <fullName evidence="2">Uncharacterized protein</fullName>
    </submittedName>
</protein>
<evidence type="ECO:0000313" key="2">
    <source>
        <dbReference type="EMBL" id="KAL5104943.1"/>
    </source>
</evidence>
<dbReference type="EMBL" id="JAKROA010000010">
    <property type="protein sequence ID" value="KAL5104943.1"/>
    <property type="molecule type" value="Genomic_DNA"/>
</dbReference>
<keyword evidence="3" id="KW-1185">Reference proteome</keyword>
<reference evidence="2 3" key="1">
    <citation type="journal article" date="2022" name="Front. Cell. Infect. Microbiol.">
        <title>The Genomes of Two Strains of Taenia crassiceps the Animal Model for the Study of Human Cysticercosis.</title>
        <authorList>
            <person name="Bobes R.J."/>
            <person name="Estrada K."/>
            <person name="Rios-Valencia D.G."/>
            <person name="Calderon-Gallegos A."/>
            <person name="de la Torre P."/>
            <person name="Carrero J.C."/>
            <person name="Sanchez-Flores A."/>
            <person name="Laclette J.P."/>
        </authorList>
    </citation>
    <scope>NUCLEOTIDE SEQUENCE [LARGE SCALE GENOMIC DNA]</scope>
    <source>
        <strain evidence="2">WFUcys</strain>
    </source>
</reference>